<keyword evidence="2" id="KW-1185">Reference proteome</keyword>
<evidence type="ECO:0000313" key="2">
    <source>
        <dbReference type="Proteomes" id="UP000015103"/>
    </source>
</evidence>
<dbReference type="EnsemblMetazoa" id="RPRC009547-RA">
    <property type="protein sequence ID" value="RPRC009547-PA"/>
    <property type="gene ID" value="RPRC009547"/>
</dbReference>
<dbReference type="HOGENOM" id="CLU_1789251_0_0_1"/>
<name>T1HZS7_RHOPR</name>
<dbReference type="AlphaFoldDB" id="T1HZS7"/>
<dbReference type="VEuPathDB" id="VectorBase:RPRC009547"/>
<proteinExistence type="predicted"/>
<organism evidence="1 2">
    <name type="scientific">Rhodnius prolixus</name>
    <name type="common">Triatomid bug</name>
    <dbReference type="NCBI Taxonomy" id="13249"/>
    <lineage>
        <taxon>Eukaryota</taxon>
        <taxon>Metazoa</taxon>
        <taxon>Ecdysozoa</taxon>
        <taxon>Arthropoda</taxon>
        <taxon>Hexapoda</taxon>
        <taxon>Insecta</taxon>
        <taxon>Pterygota</taxon>
        <taxon>Neoptera</taxon>
        <taxon>Paraneoptera</taxon>
        <taxon>Hemiptera</taxon>
        <taxon>Heteroptera</taxon>
        <taxon>Panheteroptera</taxon>
        <taxon>Cimicomorpha</taxon>
        <taxon>Reduviidae</taxon>
        <taxon>Triatominae</taxon>
        <taxon>Rhodnius</taxon>
    </lineage>
</organism>
<sequence length="145" mass="16949">MKAYESTVHLTADCRTFGFDFMCCLDNVAKLGTQGRWHSISWAEIHPKEREFFMLLIDELPTLFNWVRDGYTRSASSCESLRDDDCWKNKKCRMGMKAYESTVYLTADCRTFGFDFMCCLDNVAKLGTEGRNSRRKFTQKNCFCF</sequence>
<dbReference type="InParanoid" id="T1HZS7"/>
<protein>
    <submittedName>
        <fullName evidence="1">Uncharacterized protein</fullName>
    </submittedName>
</protein>
<dbReference type="EMBL" id="ACPB03018737">
    <property type="status" value="NOT_ANNOTATED_CDS"/>
    <property type="molecule type" value="Genomic_DNA"/>
</dbReference>
<accession>T1HZS7</accession>
<evidence type="ECO:0000313" key="1">
    <source>
        <dbReference type="EnsemblMetazoa" id="RPRC009547-PA"/>
    </source>
</evidence>
<reference evidence="1" key="1">
    <citation type="submission" date="2015-05" db="UniProtKB">
        <authorList>
            <consortium name="EnsemblMetazoa"/>
        </authorList>
    </citation>
    <scope>IDENTIFICATION</scope>
</reference>
<dbReference type="Proteomes" id="UP000015103">
    <property type="component" value="Unassembled WGS sequence"/>
</dbReference>